<keyword evidence="1" id="KW-0732">Signal</keyword>
<comment type="caution">
    <text evidence="2">The sequence shown here is derived from an EMBL/GenBank/DDBJ whole genome shotgun (WGS) entry which is preliminary data.</text>
</comment>
<name>A0A318J014_9BURK</name>
<gene>
    <name evidence="2" type="ORF">DFR42_109102</name>
</gene>
<evidence type="ECO:0000256" key="1">
    <source>
        <dbReference type="SAM" id="SignalP"/>
    </source>
</evidence>
<feature type="chain" id="PRO_5016422046" description="Outer membrane lipoprotein-sorting protein" evidence="1">
    <location>
        <begin position="24"/>
        <end position="260"/>
    </location>
</feature>
<evidence type="ECO:0000313" key="3">
    <source>
        <dbReference type="Proteomes" id="UP000247792"/>
    </source>
</evidence>
<dbReference type="EMBL" id="QJKB01000009">
    <property type="protein sequence ID" value="PXX39991.1"/>
    <property type="molecule type" value="Genomic_DNA"/>
</dbReference>
<dbReference type="Proteomes" id="UP000247792">
    <property type="component" value="Unassembled WGS sequence"/>
</dbReference>
<proteinExistence type="predicted"/>
<accession>A0A318J014</accession>
<protein>
    <recommendedName>
        <fullName evidence="4">Outer membrane lipoprotein-sorting protein</fullName>
    </recommendedName>
</protein>
<organism evidence="2 3">
    <name type="scientific">Undibacterium pigrum</name>
    <dbReference type="NCBI Taxonomy" id="401470"/>
    <lineage>
        <taxon>Bacteria</taxon>
        <taxon>Pseudomonadati</taxon>
        <taxon>Pseudomonadota</taxon>
        <taxon>Betaproteobacteria</taxon>
        <taxon>Burkholderiales</taxon>
        <taxon>Oxalobacteraceae</taxon>
        <taxon>Undibacterium</taxon>
    </lineage>
</organism>
<reference evidence="2 3" key="1">
    <citation type="submission" date="2018-05" db="EMBL/GenBank/DDBJ databases">
        <title>Genomic Encyclopedia of Type Strains, Phase IV (KMG-IV): sequencing the most valuable type-strain genomes for metagenomic binning, comparative biology and taxonomic classification.</title>
        <authorList>
            <person name="Goeker M."/>
        </authorList>
    </citation>
    <scope>NUCLEOTIDE SEQUENCE [LARGE SCALE GENOMIC DNA]</scope>
    <source>
        <strain evidence="2 3">DSM 19792</strain>
    </source>
</reference>
<keyword evidence="3" id="KW-1185">Reference proteome</keyword>
<feature type="signal peptide" evidence="1">
    <location>
        <begin position="1"/>
        <end position="23"/>
    </location>
</feature>
<dbReference type="RefSeq" id="WP_110257231.1">
    <property type="nucleotide sequence ID" value="NZ_QJKB01000009.1"/>
</dbReference>
<dbReference type="AlphaFoldDB" id="A0A318J014"/>
<sequence length="260" mass="28784">MSVLLRGFIYSFFLVCWCGAAIAQPAKSSPSASIPTPASLALEAIMQRHLAALGDFSKVQSRRARLRIIGLAPFEIPTTVEAKRPNLLRRDVSVQGQLQVSSYDGKDAWKIDPFLPSGKRAVDMPTEELPAMLEESYFDGILVAAQKQGFPLQYAGLDTQDGRRVHVLKVSVPATGESTIYLDADSFLEIKRLQKRPVMGRMTELEVYTSDYRMQDGLMMAYRFEIGTKGASATQRMSMVVDAVENNPAIALSRFQRTGN</sequence>
<dbReference type="OrthoDB" id="128937at2"/>
<evidence type="ECO:0008006" key="4">
    <source>
        <dbReference type="Google" id="ProtNLM"/>
    </source>
</evidence>
<evidence type="ECO:0000313" key="2">
    <source>
        <dbReference type="EMBL" id="PXX39991.1"/>
    </source>
</evidence>